<dbReference type="SUPFAM" id="SSF53335">
    <property type="entry name" value="S-adenosyl-L-methionine-dependent methyltransferases"/>
    <property type="match status" value="1"/>
</dbReference>
<keyword evidence="1" id="KW-0808">Transferase</keyword>
<evidence type="ECO:0000313" key="1">
    <source>
        <dbReference type="EMBL" id="RKN42465.1"/>
    </source>
</evidence>
<reference evidence="1 2" key="1">
    <citation type="journal article" date="2014" name="Int. J. Syst. Evol. Microbiol.">
        <title>Streptomyces hoynatensis sp. nov., isolated from deep marine sediment.</title>
        <authorList>
            <person name="Veyisoglu A."/>
            <person name="Sahin N."/>
        </authorList>
    </citation>
    <scope>NUCLEOTIDE SEQUENCE [LARGE SCALE GENOMIC DNA]</scope>
    <source>
        <strain evidence="1 2">KCTC 29097</strain>
    </source>
</reference>
<accession>A0A3A9Z2M1</accession>
<evidence type="ECO:0000313" key="2">
    <source>
        <dbReference type="Proteomes" id="UP000272474"/>
    </source>
</evidence>
<name>A0A3A9Z2M1_9ACTN</name>
<dbReference type="RefSeq" id="WP_120679252.1">
    <property type="nucleotide sequence ID" value="NZ_RBAL01000006.1"/>
</dbReference>
<dbReference type="InterPro" id="IPR029063">
    <property type="entry name" value="SAM-dependent_MTases_sf"/>
</dbReference>
<dbReference type="GO" id="GO:0008168">
    <property type="term" value="F:methyltransferase activity"/>
    <property type="evidence" value="ECO:0007669"/>
    <property type="project" value="UniProtKB-KW"/>
</dbReference>
<sequence length="279" mass="30156">MTAEGTEQDGTLDLQLDRAHSARIYDYLLGGKTNYALDREAAEAAMRVHPHARTVARVNRAFMHRVTEYLAGRGIRQWLDIGTGIPTSPNLHEVAQSIRPDARIVYADKDRIVLAHAAALMDGRPEGRIAYVHGDATRPETILNAPELTSTLDLDEPVAVSLNALLHFVPDGPAGPREIVGTLLDPLPPGSVLALTHATRDLDPELWDGIVRVYRGTSAPLHLRTREEVAALFDGLDLVSPGLVLAHRWRPKDSGLGSAEPIGDAEVSLWAGVAVKPGA</sequence>
<dbReference type="Gene3D" id="3.40.50.150">
    <property type="entry name" value="Vaccinia Virus protein VP39"/>
    <property type="match status" value="1"/>
</dbReference>
<proteinExistence type="predicted"/>
<organism evidence="1 2">
    <name type="scientific">Streptomyces hoynatensis</name>
    <dbReference type="NCBI Taxonomy" id="1141874"/>
    <lineage>
        <taxon>Bacteria</taxon>
        <taxon>Bacillati</taxon>
        <taxon>Actinomycetota</taxon>
        <taxon>Actinomycetes</taxon>
        <taxon>Kitasatosporales</taxon>
        <taxon>Streptomycetaceae</taxon>
        <taxon>Streptomyces</taxon>
    </lineage>
</organism>
<dbReference type="EMBL" id="RBAL01000006">
    <property type="protein sequence ID" value="RKN42465.1"/>
    <property type="molecule type" value="Genomic_DNA"/>
</dbReference>
<dbReference type="Pfam" id="PF04672">
    <property type="entry name" value="Methyltransf_19"/>
    <property type="match status" value="1"/>
</dbReference>
<dbReference type="InterPro" id="IPR006764">
    <property type="entry name" value="SAM_dep_MeTrfase_SAV2177_type"/>
</dbReference>
<dbReference type="PIRSF" id="PIRSF017393">
    <property type="entry name" value="MTase_SAV2177"/>
    <property type="match status" value="1"/>
</dbReference>
<dbReference type="AlphaFoldDB" id="A0A3A9Z2M1"/>
<protein>
    <submittedName>
        <fullName evidence="1">SAM-dependent methyltransferase</fullName>
    </submittedName>
</protein>
<dbReference type="CDD" id="cd02440">
    <property type="entry name" value="AdoMet_MTases"/>
    <property type="match status" value="1"/>
</dbReference>
<gene>
    <name evidence="1" type="ORF">D7294_13750</name>
</gene>
<dbReference type="Proteomes" id="UP000272474">
    <property type="component" value="Unassembled WGS sequence"/>
</dbReference>
<keyword evidence="1" id="KW-0489">Methyltransferase</keyword>
<keyword evidence="2" id="KW-1185">Reference proteome</keyword>
<dbReference type="GO" id="GO:0032259">
    <property type="term" value="P:methylation"/>
    <property type="evidence" value="ECO:0007669"/>
    <property type="project" value="UniProtKB-KW"/>
</dbReference>
<dbReference type="OrthoDB" id="4134439at2"/>
<comment type="caution">
    <text evidence="1">The sequence shown here is derived from an EMBL/GenBank/DDBJ whole genome shotgun (WGS) entry which is preliminary data.</text>
</comment>